<dbReference type="EC" id="3.2.2.31" evidence="5"/>
<keyword evidence="14 17" id="KW-0326">Glycosidase</keyword>
<evidence type="ECO:0000256" key="7">
    <source>
        <dbReference type="ARBA" id="ARBA00022485"/>
    </source>
</evidence>
<evidence type="ECO:0000256" key="5">
    <source>
        <dbReference type="ARBA" id="ARBA00012045"/>
    </source>
</evidence>
<dbReference type="Gene3D" id="1.10.1670.10">
    <property type="entry name" value="Helix-hairpin-Helix base-excision DNA repair enzymes (C-terminal)"/>
    <property type="match status" value="1"/>
</dbReference>
<evidence type="ECO:0000256" key="10">
    <source>
        <dbReference type="ARBA" id="ARBA00022801"/>
    </source>
</evidence>
<dbReference type="Proteomes" id="UP001223420">
    <property type="component" value="Unassembled WGS sequence"/>
</dbReference>
<dbReference type="GO" id="GO:0006284">
    <property type="term" value="P:base-excision repair"/>
    <property type="evidence" value="ECO:0007669"/>
    <property type="project" value="InterPro"/>
</dbReference>
<feature type="compositionally biased region" description="Basic and acidic residues" evidence="15">
    <location>
        <begin position="356"/>
        <end position="365"/>
    </location>
</feature>
<evidence type="ECO:0000256" key="4">
    <source>
        <dbReference type="ARBA" id="ARBA00008343"/>
    </source>
</evidence>
<dbReference type="PROSITE" id="PS01155">
    <property type="entry name" value="ENDONUCLEASE_III_2"/>
    <property type="match status" value="1"/>
</dbReference>
<dbReference type="FunFam" id="1.10.340.30:FF:000002">
    <property type="entry name" value="Adenine DNA glycosylase"/>
    <property type="match status" value="1"/>
</dbReference>
<comment type="catalytic activity">
    <reaction evidence="1">
        <text>Hydrolyzes free adenine bases from 7,8-dihydro-8-oxoguanine:adenine mismatched double-stranded DNA, leaving an apurinic site.</text>
        <dbReference type="EC" id="3.2.2.31"/>
    </reaction>
</comment>
<evidence type="ECO:0000313" key="17">
    <source>
        <dbReference type="EMBL" id="MDQ0545894.1"/>
    </source>
</evidence>
<dbReference type="EMBL" id="JAUSWL010000011">
    <property type="protein sequence ID" value="MDQ0545894.1"/>
    <property type="molecule type" value="Genomic_DNA"/>
</dbReference>
<evidence type="ECO:0000256" key="14">
    <source>
        <dbReference type="ARBA" id="ARBA00023295"/>
    </source>
</evidence>
<dbReference type="Gene3D" id="3.90.79.10">
    <property type="entry name" value="Nucleoside Triphosphate Pyrophosphohydrolase"/>
    <property type="match status" value="1"/>
</dbReference>
<evidence type="ECO:0000256" key="15">
    <source>
        <dbReference type="SAM" id="MobiDB-lite"/>
    </source>
</evidence>
<keyword evidence="12" id="KW-0411">Iron-sulfur</keyword>
<dbReference type="GO" id="GO:0046872">
    <property type="term" value="F:metal ion binding"/>
    <property type="evidence" value="ECO:0007669"/>
    <property type="project" value="UniProtKB-KW"/>
</dbReference>
<dbReference type="InterPro" id="IPR011257">
    <property type="entry name" value="DNA_glycosylase"/>
</dbReference>
<proteinExistence type="inferred from homology"/>
<dbReference type="CDD" id="cd03431">
    <property type="entry name" value="NUDIX_DNA_Glycosylase_C-MutY"/>
    <property type="match status" value="1"/>
</dbReference>
<dbReference type="RefSeq" id="WP_230367422.1">
    <property type="nucleotide sequence ID" value="NZ_JAJALK010000012.1"/>
</dbReference>
<evidence type="ECO:0000256" key="9">
    <source>
        <dbReference type="ARBA" id="ARBA00022763"/>
    </source>
</evidence>
<dbReference type="InterPro" id="IPR000445">
    <property type="entry name" value="HhH_motif"/>
</dbReference>
<evidence type="ECO:0000256" key="8">
    <source>
        <dbReference type="ARBA" id="ARBA00022723"/>
    </source>
</evidence>
<evidence type="ECO:0000256" key="13">
    <source>
        <dbReference type="ARBA" id="ARBA00023204"/>
    </source>
</evidence>
<dbReference type="Pfam" id="PF00730">
    <property type="entry name" value="HhH-GPD"/>
    <property type="match status" value="1"/>
</dbReference>
<keyword evidence="11" id="KW-0408">Iron</keyword>
<dbReference type="GO" id="GO:0000701">
    <property type="term" value="F:purine-specific mismatch base pair DNA N-glycosylase activity"/>
    <property type="evidence" value="ECO:0007669"/>
    <property type="project" value="UniProtKB-EC"/>
</dbReference>
<keyword evidence="9" id="KW-0227">DNA damage</keyword>
<name>A0AAJ1WWR4_9HYPH</name>
<dbReference type="InterPro" id="IPR004036">
    <property type="entry name" value="Endonuclease-III-like_CS2"/>
</dbReference>
<dbReference type="Pfam" id="PF00633">
    <property type="entry name" value="HHH"/>
    <property type="match status" value="1"/>
</dbReference>
<dbReference type="NCBIfam" id="TIGR01084">
    <property type="entry name" value="mutY"/>
    <property type="match status" value="1"/>
</dbReference>
<keyword evidence="7" id="KW-0004">4Fe-4S</keyword>
<evidence type="ECO:0000256" key="2">
    <source>
        <dbReference type="ARBA" id="ARBA00001966"/>
    </source>
</evidence>
<feature type="region of interest" description="Disordered" evidence="15">
    <location>
        <begin position="354"/>
        <end position="446"/>
    </location>
</feature>
<comment type="cofactor">
    <cofactor evidence="2">
        <name>[4Fe-4S] cluster</name>
        <dbReference type="ChEBI" id="CHEBI:49883"/>
    </cofactor>
</comment>
<protein>
    <recommendedName>
        <fullName evidence="6">Adenine DNA glycosylase</fullName>
        <ecNumber evidence="5">3.2.2.31</ecNumber>
    </recommendedName>
</protein>
<dbReference type="InterPro" id="IPR029119">
    <property type="entry name" value="MutY_C"/>
</dbReference>
<organism evidence="17 18">
    <name type="scientific">Methylobacterium brachiatum</name>
    <dbReference type="NCBI Taxonomy" id="269660"/>
    <lineage>
        <taxon>Bacteria</taxon>
        <taxon>Pseudomonadati</taxon>
        <taxon>Pseudomonadota</taxon>
        <taxon>Alphaproteobacteria</taxon>
        <taxon>Hyphomicrobiales</taxon>
        <taxon>Methylobacteriaceae</taxon>
        <taxon>Methylobacterium</taxon>
    </lineage>
</organism>
<evidence type="ECO:0000256" key="3">
    <source>
        <dbReference type="ARBA" id="ARBA00002933"/>
    </source>
</evidence>
<dbReference type="SUPFAM" id="SSF48150">
    <property type="entry name" value="DNA-glycosylase"/>
    <property type="match status" value="1"/>
</dbReference>
<dbReference type="InterPro" id="IPR023170">
    <property type="entry name" value="HhH_base_excis_C"/>
</dbReference>
<comment type="similarity">
    <text evidence="4">Belongs to the Nth/MutY family.</text>
</comment>
<dbReference type="GO" id="GO:0034039">
    <property type="term" value="F:8-oxo-7,8-dihydroguanine DNA N-glycosylase activity"/>
    <property type="evidence" value="ECO:0007669"/>
    <property type="project" value="TreeGrafter"/>
</dbReference>
<dbReference type="CDD" id="cd00056">
    <property type="entry name" value="ENDO3c"/>
    <property type="match status" value="1"/>
</dbReference>
<dbReference type="GO" id="GO:0032357">
    <property type="term" value="F:oxidized purine DNA binding"/>
    <property type="evidence" value="ECO:0007669"/>
    <property type="project" value="TreeGrafter"/>
</dbReference>
<dbReference type="Pfam" id="PF14815">
    <property type="entry name" value="NUDIX_4"/>
    <property type="match status" value="1"/>
</dbReference>
<dbReference type="InterPro" id="IPR003265">
    <property type="entry name" value="HhH-GPD_domain"/>
</dbReference>
<keyword evidence="13" id="KW-0234">DNA repair</keyword>
<feature type="domain" description="HhH-GPD" evidence="16">
    <location>
        <begin position="52"/>
        <end position="199"/>
    </location>
</feature>
<evidence type="ECO:0000256" key="6">
    <source>
        <dbReference type="ARBA" id="ARBA00022023"/>
    </source>
</evidence>
<evidence type="ECO:0000313" key="18">
    <source>
        <dbReference type="Proteomes" id="UP001223420"/>
    </source>
</evidence>
<dbReference type="GO" id="GO:0051539">
    <property type="term" value="F:4 iron, 4 sulfur cluster binding"/>
    <property type="evidence" value="ECO:0007669"/>
    <property type="project" value="UniProtKB-KW"/>
</dbReference>
<dbReference type="SUPFAM" id="SSF55811">
    <property type="entry name" value="Nudix"/>
    <property type="match status" value="1"/>
</dbReference>
<accession>A0AAJ1WWR4</accession>
<evidence type="ECO:0000256" key="1">
    <source>
        <dbReference type="ARBA" id="ARBA00000843"/>
    </source>
</evidence>
<feature type="compositionally biased region" description="Basic residues" evidence="15">
    <location>
        <begin position="435"/>
        <end position="446"/>
    </location>
</feature>
<sequence>MPPCPAPDPGSAPGPRADDLLAWYDRHRRVLPWRALAGITPDPYRVWLSEVMLQQTTIAAVRPYFERFLARFPDVSALAEAPEEAVMSAWAGLGYYSRARNLHACAKAVAAAGRFPDTAEGLRKLPGIGAYTAGAIAAIAFERAEAAVDGNVERVLSRVFAVEAPLPGSRPEIRRLTQALVPHDRPGDFAQALMDLGATICTPKRPACALCPWMLPCQARARGTQDTFPRKIKVAKGALRRGAAFVAIRSGDEAVLLRTRPPEGLLGNMAEPPGSAWEPDYDVAAALLDAPIDARWKRLPGLVRHGFTHFPLELTVFSARVALSTPTPPGMRFTPRTALDEEPLPGLMRKVLAHAFDPKPEPEKKPRGRPKKEPPAMPLLAAMEAPISMEDPEPRPSVRAVPKPRPKPAPEPPPEMDDFLDAEPEAPVAPPRARPTPRRPGAARRR</sequence>
<comment type="caution">
    <text evidence="17">The sequence shown here is derived from an EMBL/GenBank/DDBJ whole genome shotgun (WGS) entry which is preliminary data.</text>
</comment>
<evidence type="ECO:0000256" key="12">
    <source>
        <dbReference type="ARBA" id="ARBA00023014"/>
    </source>
</evidence>
<comment type="function">
    <text evidence="3">Adenine glycosylase active on G-A mispairs. MutY also corrects error-prone DNA synthesis past GO lesions which are due to the oxidatively damaged form of guanine: 7,8-dihydro-8-oxoguanine (8-oxo-dGTP).</text>
</comment>
<dbReference type="PANTHER" id="PTHR42944:SF1">
    <property type="entry name" value="ADENINE DNA GLYCOSYLASE"/>
    <property type="match status" value="1"/>
</dbReference>
<dbReference type="SMART" id="SM00478">
    <property type="entry name" value="ENDO3c"/>
    <property type="match status" value="1"/>
</dbReference>
<feature type="compositionally biased region" description="Acidic residues" evidence="15">
    <location>
        <begin position="414"/>
        <end position="424"/>
    </location>
</feature>
<dbReference type="InterPro" id="IPR015797">
    <property type="entry name" value="NUDIX_hydrolase-like_dom_sf"/>
</dbReference>
<dbReference type="InterPro" id="IPR005760">
    <property type="entry name" value="A/G_AdeGlyc_MutY"/>
</dbReference>
<evidence type="ECO:0000256" key="11">
    <source>
        <dbReference type="ARBA" id="ARBA00023004"/>
    </source>
</evidence>
<dbReference type="AlphaFoldDB" id="A0AAJ1WWR4"/>
<reference evidence="17" key="1">
    <citation type="submission" date="2023-07" db="EMBL/GenBank/DDBJ databases">
        <title>Genomic Encyclopedia of Type Strains, Phase IV (KMG-IV): sequencing the most valuable type-strain genomes for metagenomic binning, comparative biology and taxonomic classification.</title>
        <authorList>
            <person name="Goeker M."/>
        </authorList>
    </citation>
    <scope>NUCLEOTIDE SEQUENCE</scope>
    <source>
        <strain evidence="17">DSM 19569</strain>
    </source>
</reference>
<dbReference type="PROSITE" id="PS00764">
    <property type="entry name" value="ENDONUCLEASE_III_1"/>
    <property type="match status" value="1"/>
</dbReference>
<dbReference type="Gene3D" id="1.10.340.30">
    <property type="entry name" value="Hypothetical protein, domain 2"/>
    <property type="match status" value="1"/>
</dbReference>
<dbReference type="InterPro" id="IPR004035">
    <property type="entry name" value="Endouclease-III_FeS-bd_BS"/>
</dbReference>
<dbReference type="InterPro" id="IPR044298">
    <property type="entry name" value="MIG/MutY"/>
</dbReference>
<dbReference type="GO" id="GO:0035485">
    <property type="term" value="F:adenine/guanine mispair binding"/>
    <property type="evidence" value="ECO:0007669"/>
    <property type="project" value="TreeGrafter"/>
</dbReference>
<dbReference type="GO" id="GO:0006298">
    <property type="term" value="P:mismatch repair"/>
    <property type="evidence" value="ECO:0007669"/>
    <property type="project" value="TreeGrafter"/>
</dbReference>
<dbReference type="PANTHER" id="PTHR42944">
    <property type="entry name" value="ADENINE DNA GLYCOSYLASE"/>
    <property type="match status" value="1"/>
</dbReference>
<keyword evidence="8" id="KW-0479">Metal-binding</keyword>
<evidence type="ECO:0000259" key="16">
    <source>
        <dbReference type="SMART" id="SM00478"/>
    </source>
</evidence>
<gene>
    <name evidence="17" type="ORF">QO001_004842</name>
</gene>
<keyword evidence="10 17" id="KW-0378">Hydrolase</keyword>